<reference evidence="1 2" key="1">
    <citation type="submission" date="2024-07" db="EMBL/GenBank/DDBJ databases">
        <title>Chromosome-level genome assembly of the water stick insect Ranatra chinensis (Heteroptera: Nepidae).</title>
        <authorList>
            <person name="Liu X."/>
        </authorList>
    </citation>
    <scope>NUCLEOTIDE SEQUENCE [LARGE SCALE GENOMIC DNA]</scope>
    <source>
        <strain evidence="1">Cailab_2021Rc</strain>
        <tissue evidence="1">Muscle</tissue>
    </source>
</reference>
<comment type="caution">
    <text evidence="1">The sequence shown here is derived from an EMBL/GenBank/DDBJ whole genome shotgun (WGS) entry which is preliminary data.</text>
</comment>
<dbReference type="EMBL" id="JBFDAA010000020">
    <property type="protein sequence ID" value="KAL1115531.1"/>
    <property type="molecule type" value="Genomic_DNA"/>
</dbReference>
<evidence type="ECO:0000313" key="2">
    <source>
        <dbReference type="Proteomes" id="UP001558652"/>
    </source>
</evidence>
<keyword evidence="2" id="KW-1185">Reference proteome</keyword>
<evidence type="ECO:0000313" key="1">
    <source>
        <dbReference type="EMBL" id="KAL1115531.1"/>
    </source>
</evidence>
<name>A0ABD0XW87_9HEMI</name>
<dbReference type="AlphaFoldDB" id="A0ABD0XW87"/>
<dbReference type="Proteomes" id="UP001558652">
    <property type="component" value="Unassembled WGS sequence"/>
</dbReference>
<accession>A0ABD0XW87</accession>
<protein>
    <submittedName>
        <fullName evidence="1">Uncharacterized protein</fullName>
    </submittedName>
</protein>
<sequence length="295" mass="32449">MVLNCGVQPKKETLIESSAFSQKSSILVQFVSVVDLISRIFYLCTSGDGSGQRKEDDRLARAQDGFRYLDWWRSAEVAPNIGGRTVCTQRQNSGELAHDPVAPFLTSLQLKGPEFLGYVDRFLKRKGGGTWEGGILTANILENEAPARDTARKIPRQMHPVGTISTGGVMARGRSRCFTNLTKEVAASFCEEGVWKLVSLYAGCIEVGLRRQSMRIIRIVKFRLPGDILYYGTRVMFSVNRTGTDMAAVAASSAAHAVATFDSVKVEIYMLVDVIKGIRIASTDAREASKSLPSW</sequence>
<organism evidence="1 2">
    <name type="scientific">Ranatra chinensis</name>
    <dbReference type="NCBI Taxonomy" id="642074"/>
    <lineage>
        <taxon>Eukaryota</taxon>
        <taxon>Metazoa</taxon>
        <taxon>Ecdysozoa</taxon>
        <taxon>Arthropoda</taxon>
        <taxon>Hexapoda</taxon>
        <taxon>Insecta</taxon>
        <taxon>Pterygota</taxon>
        <taxon>Neoptera</taxon>
        <taxon>Paraneoptera</taxon>
        <taxon>Hemiptera</taxon>
        <taxon>Heteroptera</taxon>
        <taxon>Panheteroptera</taxon>
        <taxon>Nepomorpha</taxon>
        <taxon>Nepidae</taxon>
        <taxon>Ranatrinae</taxon>
        <taxon>Ranatra</taxon>
    </lineage>
</organism>
<proteinExistence type="predicted"/>
<gene>
    <name evidence="1" type="ORF">AAG570_007560</name>
</gene>